<dbReference type="InterPro" id="IPR002569">
    <property type="entry name" value="Met_Sox_Rdtase_MsrA_dom"/>
</dbReference>
<name>A0A5T1B314_CAMJU</name>
<comment type="similarity">
    <text evidence="4">Belongs to the MsrA Met sulfoxide reductase family.</text>
</comment>
<dbReference type="Pfam" id="PF01625">
    <property type="entry name" value="PMSR"/>
    <property type="match status" value="1"/>
</dbReference>
<proteinExistence type="inferred from homology"/>
<comment type="catalytic activity">
    <reaction evidence="3 4">
        <text>[thioredoxin]-disulfide + L-methionine + H2O = L-methionine (S)-S-oxide + [thioredoxin]-dithiol</text>
        <dbReference type="Rhea" id="RHEA:19993"/>
        <dbReference type="Rhea" id="RHEA-COMP:10698"/>
        <dbReference type="Rhea" id="RHEA-COMP:10700"/>
        <dbReference type="ChEBI" id="CHEBI:15377"/>
        <dbReference type="ChEBI" id="CHEBI:29950"/>
        <dbReference type="ChEBI" id="CHEBI:50058"/>
        <dbReference type="ChEBI" id="CHEBI:57844"/>
        <dbReference type="ChEBI" id="CHEBI:58772"/>
        <dbReference type="EC" id="1.8.4.11"/>
    </reaction>
</comment>
<gene>
    <name evidence="4 6" type="primary">msrA</name>
    <name evidence="6" type="ORF">CNS02_05365</name>
</gene>
<dbReference type="SUPFAM" id="SSF55068">
    <property type="entry name" value="Peptide methionine sulfoxide reductase"/>
    <property type="match status" value="1"/>
</dbReference>
<dbReference type="PANTHER" id="PTHR43774:SF1">
    <property type="entry name" value="PEPTIDE METHIONINE SULFOXIDE REDUCTASE MSRA 2"/>
    <property type="match status" value="1"/>
</dbReference>
<dbReference type="EC" id="1.8.4.11" evidence="4"/>
<dbReference type="GO" id="GO:0033744">
    <property type="term" value="F:L-methionine:thioredoxin-disulfide S-oxidoreductase activity"/>
    <property type="evidence" value="ECO:0007669"/>
    <property type="project" value="RHEA"/>
</dbReference>
<sequence>MKGLRLRKTRNEKYLLGGGCFWCIEAVFERLKGVINTEVGYSGGKPNPSYESVCNGDGNIEVVKINYDEKQISLLEILILFFKIHDPTSIDKQGEDIGIQYRSIIFYENEEDKILAQNFIEEQQKIFSKKIVTKISRLQTYYKAENYHQHYFINNPDQGYCQAVIAPKLQKIQSD</sequence>
<evidence type="ECO:0000313" key="6">
    <source>
        <dbReference type="EMBL" id="EAK7109164.1"/>
    </source>
</evidence>
<dbReference type="NCBIfam" id="TIGR00401">
    <property type="entry name" value="msrA"/>
    <property type="match status" value="1"/>
</dbReference>
<comment type="catalytic activity">
    <reaction evidence="2 4">
        <text>L-methionyl-[protein] + [thioredoxin]-disulfide + H2O = L-methionyl-(S)-S-oxide-[protein] + [thioredoxin]-dithiol</text>
        <dbReference type="Rhea" id="RHEA:14217"/>
        <dbReference type="Rhea" id="RHEA-COMP:10698"/>
        <dbReference type="Rhea" id="RHEA-COMP:10700"/>
        <dbReference type="Rhea" id="RHEA-COMP:12313"/>
        <dbReference type="Rhea" id="RHEA-COMP:12315"/>
        <dbReference type="ChEBI" id="CHEBI:15377"/>
        <dbReference type="ChEBI" id="CHEBI:16044"/>
        <dbReference type="ChEBI" id="CHEBI:29950"/>
        <dbReference type="ChEBI" id="CHEBI:44120"/>
        <dbReference type="ChEBI" id="CHEBI:50058"/>
        <dbReference type="EC" id="1.8.4.11"/>
    </reaction>
</comment>
<evidence type="ECO:0000256" key="1">
    <source>
        <dbReference type="ARBA" id="ARBA00023002"/>
    </source>
</evidence>
<evidence type="ECO:0000256" key="4">
    <source>
        <dbReference type="HAMAP-Rule" id="MF_01401"/>
    </source>
</evidence>
<comment type="function">
    <text evidence="4">Has an important function as a repair enzyme for proteins that have been inactivated by oxidation. Catalyzes the reversible oxidation-reduction of methionine sulfoxide in proteins to methionine.</text>
</comment>
<dbReference type="RefSeq" id="WP_237925113.1">
    <property type="nucleotide sequence ID" value="NZ_JAGTLD010000001.1"/>
</dbReference>
<dbReference type="PANTHER" id="PTHR43774">
    <property type="entry name" value="PEPTIDE METHIONINE SULFOXIDE REDUCTASE"/>
    <property type="match status" value="1"/>
</dbReference>
<evidence type="ECO:0000256" key="2">
    <source>
        <dbReference type="ARBA" id="ARBA00047806"/>
    </source>
</evidence>
<feature type="domain" description="Peptide methionine sulphoxide reductase MsrA" evidence="5">
    <location>
        <begin position="15"/>
        <end position="162"/>
    </location>
</feature>
<feature type="active site" evidence="4">
    <location>
        <position position="20"/>
    </location>
</feature>
<dbReference type="Gene3D" id="3.30.1060.10">
    <property type="entry name" value="Peptide methionine sulphoxide reductase MsrA"/>
    <property type="match status" value="1"/>
</dbReference>
<protein>
    <recommendedName>
        <fullName evidence="4">Peptide methionine sulfoxide reductase MsrA</fullName>
        <shortName evidence="4">Protein-methionine-S-oxide reductase</shortName>
        <ecNumber evidence="4">1.8.4.11</ecNumber>
    </recommendedName>
    <alternativeName>
        <fullName evidence="4">Peptide-methionine (S)-S-oxide reductase</fullName>
        <shortName evidence="4">Peptide Met(O) reductase</shortName>
    </alternativeName>
</protein>
<organism evidence="6">
    <name type="scientific">Campylobacter jejuni</name>
    <dbReference type="NCBI Taxonomy" id="197"/>
    <lineage>
        <taxon>Bacteria</taxon>
        <taxon>Pseudomonadati</taxon>
        <taxon>Campylobacterota</taxon>
        <taxon>Epsilonproteobacteria</taxon>
        <taxon>Campylobacterales</taxon>
        <taxon>Campylobacteraceae</taxon>
        <taxon>Campylobacter</taxon>
    </lineage>
</organism>
<reference evidence="6" key="1">
    <citation type="submission" date="2018-06" db="EMBL/GenBank/DDBJ databases">
        <authorList>
            <consortium name="NARMS: The National Antimicrobial Resistance Monitoring System"/>
        </authorList>
    </citation>
    <scope>NUCLEOTIDE SEQUENCE</scope>
    <source>
        <strain evidence="6">CVM N16C013</strain>
    </source>
</reference>
<dbReference type="AlphaFoldDB" id="A0A5T1B314"/>
<evidence type="ECO:0000256" key="3">
    <source>
        <dbReference type="ARBA" id="ARBA00048782"/>
    </source>
</evidence>
<dbReference type="GO" id="GO:0008113">
    <property type="term" value="F:peptide-methionine (S)-S-oxide reductase activity"/>
    <property type="evidence" value="ECO:0007669"/>
    <property type="project" value="UniProtKB-UniRule"/>
</dbReference>
<accession>A0A5T1B314</accession>
<comment type="caution">
    <text evidence="6">The sequence shown here is derived from an EMBL/GenBank/DDBJ whole genome shotgun (WGS) entry which is preliminary data.</text>
</comment>
<evidence type="ECO:0000259" key="5">
    <source>
        <dbReference type="Pfam" id="PF01625"/>
    </source>
</evidence>
<dbReference type="InterPro" id="IPR036509">
    <property type="entry name" value="Met_Sox_Rdtase_MsrA_sf"/>
</dbReference>
<dbReference type="HAMAP" id="MF_01401">
    <property type="entry name" value="MsrA"/>
    <property type="match status" value="1"/>
</dbReference>
<keyword evidence="1 4" id="KW-0560">Oxidoreductase</keyword>
<dbReference type="EMBL" id="AACINO010000027">
    <property type="protein sequence ID" value="EAK7109164.1"/>
    <property type="molecule type" value="Genomic_DNA"/>
</dbReference>